<sequence length="268" mass="29088">MTPWRQRREPLAGGLVNAGAVVRTGDLVERPAGPYTDSVHALLRGLRAAGFDGAPLPVGRGPGPSETLSFIRGDVPLPPLPRWARGEAALRSVAALLRRCHEAAAGFRPPLGASWSTELADPHGGPLTCHGDVCPQNVVFRDGRAVALLDFDHAAPGRAVFDLAQTAKLWLALGMPDDRTRAAVEPLDGLRVLAEGYGLPAEERLQLVAALGDAIAVGDRFVTRRVEREEPAFVAMWRDGGRERMLRRREWFERERRALEDALGSAPR</sequence>
<evidence type="ECO:0000259" key="1">
    <source>
        <dbReference type="Pfam" id="PF01636"/>
    </source>
</evidence>
<dbReference type="EMBL" id="JAWSTH010000010">
    <property type="protein sequence ID" value="MDW5593945.1"/>
    <property type="molecule type" value="Genomic_DNA"/>
</dbReference>
<dbReference type="Gene3D" id="3.90.1200.10">
    <property type="match status" value="1"/>
</dbReference>
<evidence type="ECO:0000313" key="3">
    <source>
        <dbReference type="Proteomes" id="UP001284601"/>
    </source>
</evidence>
<proteinExistence type="predicted"/>
<dbReference type="Pfam" id="PF01636">
    <property type="entry name" value="APH"/>
    <property type="match status" value="1"/>
</dbReference>
<dbReference type="InterPro" id="IPR011009">
    <property type="entry name" value="Kinase-like_dom_sf"/>
</dbReference>
<evidence type="ECO:0000313" key="2">
    <source>
        <dbReference type="EMBL" id="MDW5593945.1"/>
    </source>
</evidence>
<dbReference type="InterPro" id="IPR002575">
    <property type="entry name" value="Aminoglycoside_PTrfase"/>
</dbReference>
<keyword evidence="3" id="KW-1185">Reference proteome</keyword>
<gene>
    <name evidence="2" type="ORF">R7226_06345</name>
</gene>
<accession>A0ABU4HN17</accession>
<comment type="caution">
    <text evidence="2">The sequence shown here is derived from an EMBL/GenBank/DDBJ whole genome shotgun (WGS) entry which is preliminary data.</text>
</comment>
<reference evidence="3" key="1">
    <citation type="submission" date="2023-07" db="EMBL/GenBank/DDBJ databases">
        <title>Conexibacter stalactiti sp. nov., isolated from stalactites in a lava cave and emended description of the genus Conexibacter.</title>
        <authorList>
            <person name="Lee S.D."/>
        </authorList>
    </citation>
    <scope>NUCLEOTIDE SEQUENCE [LARGE SCALE GENOMIC DNA]</scope>
    <source>
        <strain evidence="3">KCTC 39840</strain>
    </source>
</reference>
<protein>
    <submittedName>
        <fullName evidence="2">Phosphotransferase</fullName>
    </submittedName>
</protein>
<name>A0ABU4HN17_9ACTN</name>
<dbReference type="SUPFAM" id="SSF56112">
    <property type="entry name" value="Protein kinase-like (PK-like)"/>
    <property type="match status" value="1"/>
</dbReference>
<dbReference type="RefSeq" id="WP_318596203.1">
    <property type="nucleotide sequence ID" value="NZ_JAWSTH010000010.1"/>
</dbReference>
<organism evidence="2 3">
    <name type="scientific">Conexibacter stalactiti</name>
    <dbReference type="NCBI Taxonomy" id="1940611"/>
    <lineage>
        <taxon>Bacteria</taxon>
        <taxon>Bacillati</taxon>
        <taxon>Actinomycetota</taxon>
        <taxon>Thermoleophilia</taxon>
        <taxon>Solirubrobacterales</taxon>
        <taxon>Conexibacteraceae</taxon>
        <taxon>Conexibacter</taxon>
    </lineage>
</organism>
<dbReference type="Proteomes" id="UP001284601">
    <property type="component" value="Unassembled WGS sequence"/>
</dbReference>
<feature type="domain" description="Aminoglycoside phosphotransferase" evidence="1">
    <location>
        <begin position="35"/>
        <end position="170"/>
    </location>
</feature>